<organism evidence="1 2">
    <name type="scientific">Limosa lapponica baueri</name>
    <dbReference type="NCBI Taxonomy" id="1758121"/>
    <lineage>
        <taxon>Eukaryota</taxon>
        <taxon>Metazoa</taxon>
        <taxon>Chordata</taxon>
        <taxon>Craniata</taxon>
        <taxon>Vertebrata</taxon>
        <taxon>Euteleostomi</taxon>
        <taxon>Archelosauria</taxon>
        <taxon>Archosauria</taxon>
        <taxon>Dinosauria</taxon>
        <taxon>Saurischia</taxon>
        <taxon>Theropoda</taxon>
        <taxon>Coelurosauria</taxon>
        <taxon>Aves</taxon>
        <taxon>Neognathae</taxon>
        <taxon>Neoaves</taxon>
        <taxon>Charadriiformes</taxon>
        <taxon>Scolopacidae</taxon>
        <taxon>Limosa</taxon>
    </lineage>
</organism>
<proteinExistence type="predicted"/>
<dbReference type="EMBL" id="KZ506213">
    <property type="protein sequence ID" value="PKU40750.1"/>
    <property type="molecule type" value="Genomic_DNA"/>
</dbReference>
<gene>
    <name evidence="1" type="ORF">llap_8946</name>
</gene>
<keyword evidence="2" id="KW-1185">Reference proteome</keyword>
<protein>
    <submittedName>
        <fullName evidence="1">Uncharacterized protein</fullName>
    </submittedName>
</protein>
<reference evidence="2" key="1">
    <citation type="submission" date="2017-11" db="EMBL/GenBank/DDBJ databases">
        <authorList>
            <person name="Lima N.C."/>
            <person name="Parody-Merino A.M."/>
            <person name="Battley P.F."/>
            <person name="Fidler A.E."/>
            <person name="Prosdocimi F."/>
        </authorList>
    </citation>
    <scope>NUCLEOTIDE SEQUENCE [LARGE SCALE GENOMIC DNA]</scope>
</reference>
<reference evidence="2" key="2">
    <citation type="submission" date="2017-12" db="EMBL/GenBank/DDBJ databases">
        <title>Genome sequence of the Bar-tailed Godwit (Limosa lapponica baueri).</title>
        <authorList>
            <person name="Lima N.C.B."/>
            <person name="Parody-Merino A.M."/>
            <person name="Battley P.F."/>
            <person name="Fidler A.E."/>
            <person name="Prosdocimi F."/>
        </authorList>
    </citation>
    <scope>NUCLEOTIDE SEQUENCE [LARGE SCALE GENOMIC DNA]</scope>
</reference>
<sequence length="127" mass="14121">MCRASDKSEYADDKQLDLVRDSAPDKCTQCRDYNSTHPNKFRNACSVLLLVGMGSWSCGNLISVGLQNSCPTPPSPNIPTSIFIGFHPFLPLLPENDNKEVVQRVKNILSHGLKVFSHEKDMNCLTL</sequence>
<name>A0A2I0U3S8_LIMLA</name>
<dbReference type="AlphaFoldDB" id="A0A2I0U3S8"/>
<accession>A0A2I0U3S8</accession>
<dbReference type="Proteomes" id="UP000233556">
    <property type="component" value="Unassembled WGS sequence"/>
</dbReference>
<evidence type="ECO:0000313" key="2">
    <source>
        <dbReference type="Proteomes" id="UP000233556"/>
    </source>
</evidence>
<evidence type="ECO:0000313" key="1">
    <source>
        <dbReference type="EMBL" id="PKU40750.1"/>
    </source>
</evidence>